<name>A1RYH3_THEPD</name>
<proteinExistence type="inferred from homology"/>
<evidence type="ECO:0000256" key="3">
    <source>
        <dbReference type="ARBA" id="ARBA00022448"/>
    </source>
</evidence>
<comment type="similarity">
    <text evidence="2">Belongs to the UPF0111 family.</text>
</comment>
<dbReference type="InterPro" id="IPR011701">
    <property type="entry name" value="MFS"/>
</dbReference>
<dbReference type="AlphaFoldDB" id="A1RYH3"/>
<protein>
    <submittedName>
        <fullName evidence="9">Major facilitator superfamily MFS_1</fullName>
    </submittedName>
</protein>
<dbReference type="Pfam" id="PF01865">
    <property type="entry name" value="PhoU_div"/>
    <property type="match status" value="1"/>
</dbReference>
<comment type="subcellular location">
    <subcellularLocation>
        <location evidence="1">Cell membrane</location>
        <topology evidence="1">Multi-pass membrane protein</topology>
    </subcellularLocation>
</comment>
<keyword evidence="4" id="KW-1003">Cell membrane</keyword>
<dbReference type="GO" id="GO:0005886">
    <property type="term" value="C:plasma membrane"/>
    <property type="evidence" value="ECO:0007669"/>
    <property type="project" value="UniProtKB-SubCell"/>
</dbReference>
<dbReference type="eggNOG" id="arCOG02640">
    <property type="taxonomic scope" value="Archaea"/>
</dbReference>
<dbReference type="EMBL" id="CP000505">
    <property type="protein sequence ID" value="ABL78253.1"/>
    <property type="molecule type" value="Genomic_DNA"/>
</dbReference>
<accession>A1RYH3</accession>
<evidence type="ECO:0000256" key="4">
    <source>
        <dbReference type="ARBA" id="ARBA00022475"/>
    </source>
</evidence>
<evidence type="ECO:0000256" key="5">
    <source>
        <dbReference type="ARBA" id="ARBA00022692"/>
    </source>
</evidence>
<dbReference type="InterPro" id="IPR020846">
    <property type="entry name" value="MFS_dom"/>
</dbReference>
<sequence>MGSLRRESIAMALVLLTEILVGLATGVQRTILGVASHAAGGSFLLPIVSFGAFKATFDLFTGLYAGKSRRKSLLTGTLVYTTGAVALLLLPPPLNFLVGNIFVGAGEGLVFATSALAIRDILGLERSSLSFGYIESACYFGYSIGAFVSGLVYGSLGAPATLFVILASSVLGVVSAASSHETMQYTLQERERFSTTMKTSEIVKLLFSNPSTASALLAAHMAKVADSIAWGVIPVYMVAKGLQVYHVGFAQSLLLLVWSSTMPFWSSFSDRVGRRALATLGLMINGALLIALPGTRNFPEMLLIVLVMGLSYAMYYPILPAPVADMTPPEGRDLAVGVYRALRDSGYATGALIATLILSVAPSSLDSVFIDIGSMLVVTAAAFSIVFRETRPTWPFLNLVIRHVEIIRDVLVYQQKLVEKAFGGYAEELESGIRVLKDMERKADAVKREVTWRIYSGLLPTSSRIDFERLVEEIDKVAGAVIECNERLLWVKHSEKLRDLKQLLLEMLNENIRLADMLIENLRVLSLSPLYAVRASIEIDAGERRVDELRIKAIHMIRKLLDENEIDIMSALSLMEAVNLLELTSDDFQDAADIIRIISYRHAALPPDRIARFGA</sequence>
<keyword evidence="6" id="KW-1133">Transmembrane helix</keyword>
<dbReference type="RefSeq" id="WP_011752518.1">
    <property type="nucleotide sequence ID" value="NC_008698.1"/>
</dbReference>
<dbReference type="PROSITE" id="PS50850">
    <property type="entry name" value="MFS"/>
    <property type="match status" value="1"/>
</dbReference>
<dbReference type="InterPro" id="IPR036259">
    <property type="entry name" value="MFS_trans_sf"/>
</dbReference>
<dbReference type="OrthoDB" id="117970at2157"/>
<evidence type="ECO:0000259" key="8">
    <source>
        <dbReference type="PROSITE" id="PS50850"/>
    </source>
</evidence>
<dbReference type="Pfam" id="PF07690">
    <property type="entry name" value="MFS_1"/>
    <property type="match status" value="1"/>
</dbReference>
<dbReference type="PANTHER" id="PTHR23517">
    <property type="entry name" value="RESISTANCE PROTEIN MDTM, PUTATIVE-RELATED-RELATED"/>
    <property type="match status" value="1"/>
</dbReference>
<dbReference type="Gene3D" id="1.20.1250.20">
    <property type="entry name" value="MFS general substrate transporter like domains"/>
    <property type="match status" value="2"/>
</dbReference>
<dbReference type="STRING" id="368408.Tpen_0852"/>
<feature type="domain" description="Major facilitator superfamily (MFS) profile" evidence="8">
    <location>
        <begin position="1"/>
        <end position="391"/>
    </location>
</feature>
<dbReference type="Gene3D" id="1.20.58.220">
    <property type="entry name" value="Phosphate transport system protein phou homolog 2, domain 2"/>
    <property type="match status" value="1"/>
</dbReference>
<organism evidence="9 10">
    <name type="scientific">Thermofilum pendens (strain DSM 2475 / Hrk 5)</name>
    <dbReference type="NCBI Taxonomy" id="368408"/>
    <lineage>
        <taxon>Archaea</taxon>
        <taxon>Thermoproteota</taxon>
        <taxon>Thermoprotei</taxon>
        <taxon>Thermofilales</taxon>
        <taxon>Thermofilaceae</taxon>
        <taxon>Thermofilum</taxon>
    </lineage>
</organism>
<dbReference type="HOGENOM" id="CLU_445256_0_0_2"/>
<dbReference type="SUPFAM" id="SSF103473">
    <property type="entry name" value="MFS general substrate transporter"/>
    <property type="match status" value="1"/>
</dbReference>
<evidence type="ECO:0000256" key="1">
    <source>
        <dbReference type="ARBA" id="ARBA00004651"/>
    </source>
</evidence>
<dbReference type="PANTHER" id="PTHR23517:SF3">
    <property type="entry name" value="INTEGRAL MEMBRANE TRANSPORT PROTEIN"/>
    <property type="match status" value="1"/>
</dbReference>
<reference evidence="10" key="1">
    <citation type="journal article" date="2008" name="J. Bacteriol.">
        <title>Genome sequence of Thermofilum pendens reveals an exceptional loss of biosynthetic pathways without genome reduction.</title>
        <authorList>
            <person name="Anderson I."/>
            <person name="Rodriguez J."/>
            <person name="Susanti D."/>
            <person name="Porat I."/>
            <person name="Reich C."/>
            <person name="Ulrich L.E."/>
            <person name="Elkins J.G."/>
            <person name="Mavromatis K."/>
            <person name="Lykidis A."/>
            <person name="Kim E."/>
            <person name="Thompson L.S."/>
            <person name="Nolan M."/>
            <person name="Land M."/>
            <person name="Copeland A."/>
            <person name="Lapidus A."/>
            <person name="Lucas S."/>
            <person name="Detter C."/>
            <person name="Zhulin I.B."/>
            <person name="Olsen G.J."/>
            <person name="Whitman W."/>
            <person name="Mukhopadhyay B."/>
            <person name="Bristow J."/>
            <person name="Kyrpides N."/>
        </authorList>
    </citation>
    <scope>NUCLEOTIDE SEQUENCE [LARGE SCALE GENOMIC DNA]</scope>
    <source>
        <strain evidence="10">DSM 2475 / Hrk 5</strain>
    </source>
</reference>
<evidence type="ECO:0000313" key="10">
    <source>
        <dbReference type="Proteomes" id="UP000000641"/>
    </source>
</evidence>
<dbReference type="InterPro" id="IPR018445">
    <property type="entry name" value="Put_Phosphate_transp_reg"/>
</dbReference>
<evidence type="ECO:0000256" key="7">
    <source>
        <dbReference type="ARBA" id="ARBA00023136"/>
    </source>
</evidence>
<dbReference type="InterPro" id="IPR038078">
    <property type="entry name" value="PhoU-like_sf"/>
</dbReference>
<dbReference type="eggNOG" id="arCOG00130">
    <property type="taxonomic scope" value="Archaea"/>
</dbReference>
<keyword evidence="7" id="KW-0472">Membrane</keyword>
<evidence type="ECO:0000256" key="6">
    <source>
        <dbReference type="ARBA" id="ARBA00022989"/>
    </source>
</evidence>
<dbReference type="KEGG" id="tpe:Tpen_0852"/>
<dbReference type="InterPro" id="IPR050171">
    <property type="entry name" value="MFS_Transporters"/>
</dbReference>
<dbReference type="GO" id="GO:0022857">
    <property type="term" value="F:transmembrane transporter activity"/>
    <property type="evidence" value="ECO:0007669"/>
    <property type="project" value="InterPro"/>
</dbReference>
<gene>
    <name evidence="9" type="ordered locus">Tpen_0852</name>
</gene>
<keyword evidence="10" id="KW-1185">Reference proteome</keyword>
<keyword evidence="3" id="KW-0813">Transport</keyword>
<keyword evidence="5" id="KW-0812">Transmembrane</keyword>
<dbReference type="EnsemblBacteria" id="ABL78253">
    <property type="protein sequence ID" value="ABL78253"/>
    <property type="gene ID" value="Tpen_0852"/>
</dbReference>
<dbReference type="Proteomes" id="UP000000641">
    <property type="component" value="Chromosome"/>
</dbReference>
<evidence type="ECO:0000256" key="2">
    <source>
        <dbReference type="ARBA" id="ARBA00008591"/>
    </source>
</evidence>
<dbReference type="GeneID" id="4601977"/>
<evidence type="ECO:0000313" key="9">
    <source>
        <dbReference type="EMBL" id="ABL78253.1"/>
    </source>
</evidence>